<dbReference type="PANTHER" id="PTHR46890:SF50">
    <property type="entry name" value="RNA-DIRECTED DNA POLYMERASE, EUKARYOTA, REVERSE TRANSCRIPTASE ZINC-BINDING DOMAIN PROTEIN-RELATED"/>
    <property type="match status" value="1"/>
</dbReference>
<evidence type="ECO:0008006" key="3">
    <source>
        <dbReference type="Google" id="ProtNLM"/>
    </source>
</evidence>
<dbReference type="AlphaFoldDB" id="A0A438K4D3"/>
<evidence type="ECO:0000313" key="2">
    <source>
        <dbReference type="Proteomes" id="UP000288805"/>
    </source>
</evidence>
<comment type="caution">
    <text evidence="1">The sequence shown here is derived from an EMBL/GenBank/DDBJ whole genome shotgun (WGS) entry which is preliminary data.</text>
</comment>
<evidence type="ECO:0000313" key="1">
    <source>
        <dbReference type="EMBL" id="RVX16059.1"/>
    </source>
</evidence>
<dbReference type="EMBL" id="QGNW01000017">
    <property type="protein sequence ID" value="RVX16059.1"/>
    <property type="molecule type" value="Genomic_DNA"/>
</dbReference>
<protein>
    <recommendedName>
        <fullName evidence="3">Reverse transcriptase domain-containing protein</fullName>
    </recommendedName>
</protein>
<gene>
    <name evidence="1" type="ORF">CK203_005639</name>
</gene>
<dbReference type="PANTHER" id="PTHR46890">
    <property type="entry name" value="NON-LTR RETROLELEMENT REVERSE TRANSCRIPTASE-LIKE PROTEIN-RELATED"/>
    <property type="match status" value="1"/>
</dbReference>
<accession>A0A438K4D3</accession>
<dbReference type="InterPro" id="IPR052343">
    <property type="entry name" value="Retrotransposon-Effector_Assoc"/>
</dbReference>
<name>A0A438K4D3_VITVI</name>
<organism evidence="1 2">
    <name type="scientific">Vitis vinifera</name>
    <name type="common">Grape</name>
    <dbReference type="NCBI Taxonomy" id="29760"/>
    <lineage>
        <taxon>Eukaryota</taxon>
        <taxon>Viridiplantae</taxon>
        <taxon>Streptophyta</taxon>
        <taxon>Embryophyta</taxon>
        <taxon>Tracheophyta</taxon>
        <taxon>Spermatophyta</taxon>
        <taxon>Magnoliopsida</taxon>
        <taxon>eudicotyledons</taxon>
        <taxon>Gunneridae</taxon>
        <taxon>Pentapetalae</taxon>
        <taxon>rosids</taxon>
        <taxon>Vitales</taxon>
        <taxon>Vitaceae</taxon>
        <taxon>Viteae</taxon>
        <taxon>Vitis</taxon>
    </lineage>
</organism>
<sequence length="456" mass="51401">MKEIKKKLKVWNKEVFGRLETNKASALEQVDFWDRVESERNLTVEEAVKKGAKDSFKKWVLLEEAHWRQHSREIWLREGDRNTGFFHRMASAHRRNNVMGRIKVNGEWLVEEQEVREGVVNSFQQLLSEDMVWQADIGNIQVGCISQQEAESLEIPFAEIEIHSALMEMNGDKAPGPDGFTVAFWQNAWDFTKEEIMEMFKEFHEHNPLSFKKWALGPSGWDGCGAVSSAKFSILVNGVPAGFFPSTRGLRQGDPLSPYLFVMGMEILDVLIRRAVEGGYLSGATFGVASGLRINLAKSEIIPVGEVEEILEMAAELGCRVGSLPSHYLGLPLGVPNRASSMWDGVEERSGGDLRFGKDSTSQRGEDHSYKRVPWLVCQLPNVYLPYAQKNNGGLGLRRIATLNRALLGQVDLEAFLEDDSVIWRQGRNGLFRVKEAYRLLDKPNATVSRKENMGG</sequence>
<proteinExistence type="predicted"/>
<reference evidence="1 2" key="1">
    <citation type="journal article" date="2018" name="PLoS Genet.">
        <title>Population sequencing reveals clonal diversity and ancestral inbreeding in the grapevine cultivar Chardonnay.</title>
        <authorList>
            <person name="Roach M.J."/>
            <person name="Johnson D.L."/>
            <person name="Bohlmann J."/>
            <person name="van Vuuren H.J."/>
            <person name="Jones S.J."/>
            <person name="Pretorius I.S."/>
            <person name="Schmidt S.A."/>
            <person name="Borneman A.R."/>
        </authorList>
    </citation>
    <scope>NUCLEOTIDE SEQUENCE [LARGE SCALE GENOMIC DNA]</scope>
    <source>
        <strain evidence="2">cv. Chardonnay</strain>
        <tissue evidence="1">Leaf</tissue>
    </source>
</reference>
<dbReference type="Proteomes" id="UP000288805">
    <property type="component" value="Unassembled WGS sequence"/>
</dbReference>